<sequence>MNKRQELILKTIIKEYIKTALPIGSEGLVEKYNLDISSATVRNEMADLEEAGYIAQPHTSAGRIPTEKAYNFYLENLSEKKLSDSEIKIFKEALIKKEETDFKQAAKIMAKLSGNAVFWAFHKHNLYYTGVSNLLHQPEFSQPDMVYDISGLIDRLDEIIGQIFNDLKFGPQIMLGSKNPFSAHCGAVICKYRLGDDIGLIGVLGPMRMNYEKNLALVKFINDILIEKK</sequence>
<dbReference type="SUPFAM" id="SSF46785">
    <property type="entry name" value="Winged helix' DNA-binding domain"/>
    <property type="match status" value="1"/>
</dbReference>
<name>A0A0G0XV12_9BACT</name>
<dbReference type="Gene3D" id="3.30.450.40">
    <property type="match status" value="1"/>
</dbReference>
<dbReference type="PANTHER" id="PTHR34824:SF1">
    <property type="entry name" value="HEAT-INDUCIBLE TRANSCRIPTION REPRESSOR HRCA"/>
    <property type="match status" value="1"/>
</dbReference>
<accession>A0A0G0XV12</accession>
<evidence type="ECO:0000259" key="5">
    <source>
        <dbReference type="Pfam" id="PF01628"/>
    </source>
</evidence>
<dbReference type="PATRIC" id="fig|1618635.3.peg.207"/>
<dbReference type="GO" id="GO:0045892">
    <property type="term" value="P:negative regulation of DNA-templated transcription"/>
    <property type="evidence" value="ECO:0007669"/>
    <property type="project" value="TreeGrafter"/>
</dbReference>
<dbReference type="InterPro" id="IPR029016">
    <property type="entry name" value="GAF-like_dom_sf"/>
</dbReference>
<evidence type="ECO:0000313" key="7">
    <source>
        <dbReference type="Proteomes" id="UP000034190"/>
    </source>
</evidence>
<organism evidence="6 7">
    <name type="scientific">Candidatus Falkowbacteria bacterium GW2011_GWA2_41_14</name>
    <dbReference type="NCBI Taxonomy" id="1618635"/>
    <lineage>
        <taxon>Bacteria</taxon>
        <taxon>Candidatus Falkowiibacteriota</taxon>
    </lineage>
</organism>
<evidence type="ECO:0000256" key="4">
    <source>
        <dbReference type="ARBA" id="ARBA00023163"/>
    </source>
</evidence>
<dbReference type="InterPro" id="IPR036388">
    <property type="entry name" value="WH-like_DNA-bd_sf"/>
</dbReference>
<keyword evidence="4" id="KW-0804">Transcription</keyword>
<dbReference type="InterPro" id="IPR002571">
    <property type="entry name" value="HrcA"/>
</dbReference>
<comment type="caution">
    <text evidence="6">The sequence shown here is derived from an EMBL/GenBank/DDBJ whole genome shotgun (WGS) entry which is preliminary data.</text>
</comment>
<feature type="domain" description="Heat-inducible transcription repressor HrcA C-terminal" evidence="5">
    <location>
        <begin position="67"/>
        <end position="213"/>
    </location>
</feature>
<keyword evidence="1" id="KW-0678">Repressor</keyword>
<keyword evidence="3 6" id="KW-0346">Stress response</keyword>
<dbReference type="InterPro" id="IPR036390">
    <property type="entry name" value="WH_DNA-bd_sf"/>
</dbReference>
<dbReference type="SUPFAM" id="SSF55781">
    <property type="entry name" value="GAF domain-like"/>
    <property type="match status" value="1"/>
</dbReference>
<dbReference type="Proteomes" id="UP000034190">
    <property type="component" value="Unassembled WGS sequence"/>
</dbReference>
<dbReference type="AlphaFoldDB" id="A0A0G0XV12"/>
<dbReference type="PANTHER" id="PTHR34824">
    <property type="entry name" value="HEAT-INDUCIBLE TRANSCRIPTION REPRESSOR HRCA"/>
    <property type="match status" value="1"/>
</dbReference>
<dbReference type="Gene3D" id="1.10.10.10">
    <property type="entry name" value="Winged helix-like DNA-binding domain superfamily/Winged helix DNA-binding domain"/>
    <property type="match status" value="1"/>
</dbReference>
<dbReference type="GO" id="GO:0003677">
    <property type="term" value="F:DNA binding"/>
    <property type="evidence" value="ECO:0007669"/>
    <property type="project" value="InterPro"/>
</dbReference>
<evidence type="ECO:0000256" key="2">
    <source>
        <dbReference type="ARBA" id="ARBA00023015"/>
    </source>
</evidence>
<protein>
    <submittedName>
        <fullName evidence="6">Transcriptional regulator of heat shock protein</fullName>
    </submittedName>
</protein>
<gene>
    <name evidence="6" type="ORF">UU43_C0002G0046</name>
</gene>
<evidence type="ECO:0000256" key="1">
    <source>
        <dbReference type="ARBA" id="ARBA00022491"/>
    </source>
</evidence>
<evidence type="ECO:0000313" key="6">
    <source>
        <dbReference type="EMBL" id="KKR91737.1"/>
    </source>
</evidence>
<dbReference type="EMBL" id="LCAP01000002">
    <property type="protein sequence ID" value="KKR91737.1"/>
    <property type="molecule type" value="Genomic_DNA"/>
</dbReference>
<dbReference type="Pfam" id="PF01628">
    <property type="entry name" value="HrcA"/>
    <property type="match status" value="1"/>
</dbReference>
<evidence type="ECO:0000256" key="3">
    <source>
        <dbReference type="ARBA" id="ARBA00023016"/>
    </source>
</evidence>
<keyword evidence="2" id="KW-0805">Transcription regulation</keyword>
<reference evidence="6 7" key="1">
    <citation type="journal article" date="2015" name="Nature">
        <title>rRNA introns, odd ribosomes, and small enigmatic genomes across a large radiation of phyla.</title>
        <authorList>
            <person name="Brown C.T."/>
            <person name="Hug L.A."/>
            <person name="Thomas B.C."/>
            <person name="Sharon I."/>
            <person name="Castelle C.J."/>
            <person name="Singh A."/>
            <person name="Wilkins M.J."/>
            <person name="Williams K.H."/>
            <person name="Banfield J.F."/>
        </authorList>
    </citation>
    <scope>NUCLEOTIDE SEQUENCE [LARGE SCALE GENOMIC DNA]</scope>
</reference>
<proteinExistence type="predicted"/>
<dbReference type="InterPro" id="IPR021153">
    <property type="entry name" value="HrcA_C"/>
</dbReference>